<dbReference type="InterPro" id="IPR044824">
    <property type="entry name" value="MAIN-like"/>
</dbReference>
<name>A0A5N6LTZ9_9ASTR</name>
<evidence type="ECO:0000313" key="3">
    <source>
        <dbReference type="Proteomes" id="UP000326396"/>
    </source>
</evidence>
<reference evidence="2 3" key="1">
    <citation type="submission" date="2019-05" db="EMBL/GenBank/DDBJ databases">
        <title>Mikania micrantha, genome provides insights into the molecular mechanism of rapid growth.</title>
        <authorList>
            <person name="Liu B."/>
        </authorList>
    </citation>
    <scope>NUCLEOTIDE SEQUENCE [LARGE SCALE GENOMIC DNA]</scope>
    <source>
        <strain evidence="2">NLD-2019</strain>
        <tissue evidence="2">Leaf</tissue>
    </source>
</reference>
<dbReference type="AlphaFoldDB" id="A0A5N6LTZ9"/>
<feature type="domain" description="Aminotransferase-like plant mobile" evidence="1">
    <location>
        <begin position="10"/>
        <end position="147"/>
    </location>
</feature>
<dbReference type="GO" id="GO:0010073">
    <property type="term" value="P:meristem maintenance"/>
    <property type="evidence" value="ECO:0007669"/>
    <property type="project" value="InterPro"/>
</dbReference>
<evidence type="ECO:0000313" key="2">
    <source>
        <dbReference type="EMBL" id="KAD2804970.1"/>
    </source>
</evidence>
<evidence type="ECO:0000259" key="1">
    <source>
        <dbReference type="Pfam" id="PF10536"/>
    </source>
</evidence>
<sequence length="168" mass="18767">MVKNILNDNGFGGIIDCGYRKVDHALITALVERWRLETHTFHLTVGEATVMLQDVNVLWGLPIEGEPVSGVDFSFKLSELIERCELLLGFTPSNTDIVHGRIKFVCLLNQLENEFPENQNALQCTQRARLIILYLCGGTLFPDSTNSKSLPPSSLISIFGVTLYRASR</sequence>
<dbReference type="Pfam" id="PF10536">
    <property type="entry name" value="PMD"/>
    <property type="match status" value="1"/>
</dbReference>
<accession>A0A5N6LTZ9</accession>
<dbReference type="Proteomes" id="UP000326396">
    <property type="component" value="Linkage Group LG8"/>
</dbReference>
<comment type="caution">
    <text evidence="2">The sequence shown here is derived from an EMBL/GenBank/DDBJ whole genome shotgun (WGS) entry which is preliminary data.</text>
</comment>
<dbReference type="EMBL" id="SZYD01000018">
    <property type="protein sequence ID" value="KAD2804970.1"/>
    <property type="molecule type" value="Genomic_DNA"/>
</dbReference>
<proteinExistence type="predicted"/>
<organism evidence="2 3">
    <name type="scientific">Mikania micrantha</name>
    <name type="common">bitter vine</name>
    <dbReference type="NCBI Taxonomy" id="192012"/>
    <lineage>
        <taxon>Eukaryota</taxon>
        <taxon>Viridiplantae</taxon>
        <taxon>Streptophyta</taxon>
        <taxon>Embryophyta</taxon>
        <taxon>Tracheophyta</taxon>
        <taxon>Spermatophyta</taxon>
        <taxon>Magnoliopsida</taxon>
        <taxon>eudicotyledons</taxon>
        <taxon>Gunneridae</taxon>
        <taxon>Pentapetalae</taxon>
        <taxon>asterids</taxon>
        <taxon>campanulids</taxon>
        <taxon>Asterales</taxon>
        <taxon>Asteraceae</taxon>
        <taxon>Asteroideae</taxon>
        <taxon>Heliantheae alliance</taxon>
        <taxon>Eupatorieae</taxon>
        <taxon>Mikania</taxon>
    </lineage>
</organism>
<keyword evidence="3" id="KW-1185">Reference proteome</keyword>
<dbReference type="OrthoDB" id="1421598at2759"/>
<protein>
    <recommendedName>
        <fullName evidence="1">Aminotransferase-like plant mobile domain-containing protein</fullName>
    </recommendedName>
</protein>
<dbReference type="InterPro" id="IPR019557">
    <property type="entry name" value="AminoTfrase-like_pln_mobile"/>
</dbReference>
<gene>
    <name evidence="2" type="ORF">E3N88_38347</name>
</gene>
<dbReference type="PANTHER" id="PTHR46033:SF8">
    <property type="entry name" value="PROTEIN MAINTENANCE OF MERISTEMS-LIKE"/>
    <property type="match status" value="1"/>
</dbReference>
<dbReference type="PANTHER" id="PTHR46033">
    <property type="entry name" value="PROTEIN MAIN-LIKE 2"/>
    <property type="match status" value="1"/>
</dbReference>